<dbReference type="InterPro" id="IPR002893">
    <property type="entry name" value="Znf_MYND"/>
</dbReference>
<dbReference type="GO" id="GO:0008270">
    <property type="term" value="F:zinc ion binding"/>
    <property type="evidence" value="ECO:0007669"/>
    <property type="project" value="UniProtKB-KW"/>
</dbReference>
<sequence length="427" mass="46325">MADARKRRDKATRAAERRLKQKNKCRALILGDLSNVVFEHDIYANRLRIALRSDGWAVDHVPFDPDDARKRLGSVEKDDEDPSDGGGGGGGGDGNCKLMYSLCIVSAIYPARKEAKPFFSNAAWKMAVVTWVRRGGILVFAGGDGRTVDTTFRGKDGEKLIRFLGEFFERPWQFVGEFFCRTVHRFRSESLPWLALPPSCVDPPSSSPTSPSPSPSGSSSSSLMALSAKLPRRCDVKACMLSNVPLAQRVYSPVVGAKTDSMLGVLSGLPVDEDLCPVAAARFGRGLISFFGDVNAEPDTISIIVSLVGTVYKHQHEMETSSSSSSSSSSLSPSSSSIPSASGRKKLLAVCNLCGKDGMGDRLMTCALCRRVRYCSKVCQKDDWRLGHKRLCQKVASDGADDKGGDEDDDADEDDDDGTGIEFVSIW</sequence>
<evidence type="ECO:0000313" key="8">
    <source>
        <dbReference type="Proteomes" id="UP000265515"/>
    </source>
</evidence>
<feature type="domain" description="MYND-type" evidence="6">
    <location>
        <begin position="351"/>
        <end position="392"/>
    </location>
</feature>
<evidence type="ECO:0000256" key="4">
    <source>
        <dbReference type="PROSITE-ProRule" id="PRU00134"/>
    </source>
</evidence>
<evidence type="ECO:0000256" key="3">
    <source>
        <dbReference type="ARBA" id="ARBA00022833"/>
    </source>
</evidence>
<dbReference type="Gene3D" id="6.10.140.2220">
    <property type="match status" value="1"/>
</dbReference>
<dbReference type="OrthoDB" id="341421at2759"/>
<keyword evidence="8" id="KW-1185">Reference proteome</keyword>
<proteinExistence type="predicted"/>
<organism evidence="7 8">
    <name type="scientific">Chara braunii</name>
    <name type="common">Braun's stonewort</name>
    <dbReference type="NCBI Taxonomy" id="69332"/>
    <lineage>
        <taxon>Eukaryota</taxon>
        <taxon>Viridiplantae</taxon>
        <taxon>Streptophyta</taxon>
        <taxon>Charophyceae</taxon>
        <taxon>Charales</taxon>
        <taxon>Characeae</taxon>
        <taxon>Chara</taxon>
    </lineage>
</organism>
<feature type="compositionally biased region" description="Acidic residues" evidence="5">
    <location>
        <begin position="404"/>
        <end position="419"/>
    </location>
</feature>
<gene>
    <name evidence="7" type="ORF">CBR_g55083</name>
</gene>
<dbReference type="Proteomes" id="UP000265515">
    <property type="component" value="Unassembled WGS sequence"/>
</dbReference>
<dbReference type="PROSITE" id="PS50865">
    <property type="entry name" value="ZF_MYND_2"/>
    <property type="match status" value="1"/>
</dbReference>
<dbReference type="SUPFAM" id="SSF144232">
    <property type="entry name" value="HIT/MYND zinc finger-like"/>
    <property type="match status" value="1"/>
</dbReference>
<keyword evidence="3" id="KW-0862">Zinc</keyword>
<name>A0A388MCM3_CHABU</name>
<dbReference type="AlphaFoldDB" id="A0A388MCM3"/>
<feature type="region of interest" description="Disordered" evidence="5">
    <location>
        <begin position="397"/>
        <end position="419"/>
    </location>
</feature>
<feature type="region of interest" description="Disordered" evidence="5">
    <location>
        <begin position="69"/>
        <end position="90"/>
    </location>
</feature>
<dbReference type="PROSITE" id="PS01360">
    <property type="entry name" value="ZF_MYND_1"/>
    <property type="match status" value="1"/>
</dbReference>
<evidence type="ECO:0000256" key="1">
    <source>
        <dbReference type="ARBA" id="ARBA00022723"/>
    </source>
</evidence>
<keyword evidence="2 4" id="KW-0863">Zinc-finger</keyword>
<evidence type="ECO:0000259" key="6">
    <source>
        <dbReference type="PROSITE" id="PS50865"/>
    </source>
</evidence>
<comment type="caution">
    <text evidence="7">The sequence shown here is derived from an EMBL/GenBank/DDBJ whole genome shotgun (WGS) entry which is preliminary data.</text>
</comment>
<evidence type="ECO:0000256" key="2">
    <source>
        <dbReference type="ARBA" id="ARBA00022771"/>
    </source>
</evidence>
<dbReference type="Pfam" id="PF01753">
    <property type="entry name" value="zf-MYND"/>
    <property type="match status" value="1"/>
</dbReference>
<evidence type="ECO:0000256" key="5">
    <source>
        <dbReference type="SAM" id="MobiDB-lite"/>
    </source>
</evidence>
<feature type="region of interest" description="Disordered" evidence="5">
    <location>
        <begin position="202"/>
        <end position="222"/>
    </location>
</feature>
<keyword evidence="1" id="KW-0479">Metal-binding</keyword>
<feature type="region of interest" description="Disordered" evidence="5">
    <location>
        <begin position="318"/>
        <end position="341"/>
    </location>
</feature>
<dbReference type="EMBL" id="BFEA01001032">
    <property type="protein sequence ID" value="GBG92314.1"/>
    <property type="molecule type" value="Genomic_DNA"/>
</dbReference>
<accession>A0A388MCM3</accession>
<reference evidence="7 8" key="1">
    <citation type="journal article" date="2018" name="Cell">
        <title>The Chara Genome: Secondary Complexity and Implications for Plant Terrestrialization.</title>
        <authorList>
            <person name="Nishiyama T."/>
            <person name="Sakayama H."/>
            <person name="Vries J.D."/>
            <person name="Buschmann H."/>
            <person name="Saint-Marcoux D."/>
            <person name="Ullrich K.K."/>
            <person name="Haas F.B."/>
            <person name="Vanderstraeten L."/>
            <person name="Becker D."/>
            <person name="Lang D."/>
            <person name="Vosolsobe S."/>
            <person name="Rombauts S."/>
            <person name="Wilhelmsson P.K.I."/>
            <person name="Janitza P."/>
            <person name="Kern R."/>
            <person name="Heyl A."/>
            <person name="Rumpler F."/>
            <person name="Villalobos L.I.A.C."/>
            <person name="Clay J.M."/>
            <person name="Skokan R."/>
            <person name="Toyoda A."/>
            <person name="Suzuki Y."/>
            <person name="Kagoshima H."/>
            <person name="Schijlen E."/>
            <person name="Tajeshwar N."/>
            <person name="Catarino B."/>
            <person name="Hetherington A.J."/>
            <person name="Saltykova A."/>
            <person name="Bonnot C."/>
            <person name="Breuninger H."/>
            <person name="Symeonidi A."/>
            <person name="Radhakrishnan G.V."/>
            <person name="Van Nieuwerburgh F."/>
            <person name="Deforce D."/>
            <person name="Chang C."/>
            <person name="Karol K.G."/>
            <person name="Hedrich R."/>
            <person name="Ulvskov P."/>
            <person name="Glockner G."/>
            <person name="Delwiche C.F."/>
            <person name="Petrasek J."/>
            <person name="Van de Peer Y."/>
            <person name="Friml J."/>
            <person name="Beilby M."/>
            <person name="Dolan L."/>
            <person name="Kohara Y."/>
            <person name="Sugano S."/>
            <person name="Fujiyama A."/>
            <person name="Delaux P.-M."/>
            <person name="Quint M."/>
            <person name="TheiBen G."/>
            <person name="Hagemann M."/>
            <person name="Harholt J."/>
            <person name="Dunand C."/>
            <person name="Zachgo S."/>
            <person name="Langdale J."/>
            <person name="Maumus F."/>
            <person name="Straeten D.V.D."/>
            <person name="Gould S.B."/>
            <person name="Rensing S.A."/>
        </authorList>
    </citation>
    <scope>NUCLEOTIDE SEQUENCE [LARGE SCALE GENOMIC DNA]</scope>
    <source>
        <strain evidence="7 8">S276</strain>
    </source>
</reference>
<feature type="compositionally biased region" description="Low complexity" evidence="5">
    <location>
        <begin position="321"/>
        <end position="341"/>
    </location>
</feature>
<evidence type="ECO:0000313" key="7">
    <source>
        <dbReference type="EMBL" id="GBG92314.1"/>
    </source>
</evidence>
<protein>
    <recommendedName>
        <fullName evidence="6">MYND-type domain-containing protein</fullName>
    </recommendedName>
</protein>
<dbReference type="Gramene" id="GBG92314">
    <property type="protein sequence ID" value="GBG92314"/>
    <property type="gene ID" value="CBR_g55083"/>
</dbReference>